<evidence type="ECO:0000313" key="1">
    <source>
        <dbReference type="EMBL" id="SBV96087.1"/>
    </source>
</evidence>
<organism evidence="1">
    <name type="scientific">uncultured Desulfovibrio sp</name>
    <dbReference type="NCBI Taxonomy" id="167968"/>
    <lineage>
        <taxon>Bacteria</taxon>
        <taxon>Pseudomonadati</taxon>
        <taxon>Thermodesulfobacteriota</taxon>
        <taxon>Desulfovibrionia</taxon>
        <taxon>Desulfovibrionales</taxon>
        <taxon>Desulfovibrionaceae</taxon>
        <taxon>Desulfovibrio</taxon>
        <taxon>environmental samples</taxon>
    </lineage>
</organism>
<sequence>MANSMGLVVSLAEMEQFYRGDKAGQIIELMNKTNDIMDDVLWMESNQSDGHLTRIRTGLPEVYWRRLYQGTPPSKSQWSQVKEGCGILEAIMELDVEELRLYGSRDKAFRMSEGVAFAEAMRQKVAATLFYGNSNLNPDEFNGLAMRYPALDAKNVLDAGGRDEGGCTSLWLVSWGAQSVHGVYPKESNGGLSHEDLKTYMAQDPDGRKYQVVGDKYNWRCGLAVRDWRGIVRIANLPVASLGKRKGQSGFVDMQKLTIEAKNLMPQHLRQKAVWYANADVLTALELQNSDAGNVQLQYGEFFDSKAVPVLHGRPVRQCDAVLSSEGVVA</sequence>
<reference evidence="1" key="1">
    <citation type="submission" date="2016-04" db="EMBL/GenBank/DDBJ databases">
        <authorList>
            <person name="Evans L.H."/>
            <person name="Alamgir A."/>
            <person name="Owens N."/>
            <person name="Weber N.D."/>
            <person name="Virtaneva K."/>
            <person name="Barbian K."/>
            <person name="Babar A."/>
            <person name="Rosenke K."/>
        </authorList>
    </citation>
    <scope>NUCLEOTIDE SEQUENCE</scope>
    <source>
        <strain evidence="1">92-2</strain>
    </source>
</reference>
<name>A0A212J9F7_9BACT</name>
<accession>A0A212J9F7</accession>
<dbReference type="InterPro" id="IPR048813">
    <property type="entry name" value="GP7-like"/>
</dbReference>
<dbReference type="Pfam" id="PF20911">
    <property type="entry name" value="GP7"/>
    <property type="match status" value="1"/>
</dbReference>
<dbReference type="NCBIfam" id="NF045672">
    <property type="entry name" value="MCP_gp7_epsi_15"/>
    <property type="match status" value="1"/>
</dbReference>
<dbReference type="EMBL" id="FLUP01000001">
    <property type="protein sequence ID" value="SBV96087.1"/>
    <property type="molecule type" value="Genomic_DNA"/>
</dbReference>
<evidence type="ECO:0008006" key="2">
    <source>
        <dbReference type="Google" id="ProtNLM"/>
    </source>
</evidence>
<protein>
    <recommendedName>
        <fullName evidence="2">Phage protein</fullName>
    </recommendedName>
</protein>
<dbReference type="AlphaFoldDB" id="A0A212J9F7"/>
<dbReference type="RefSeq" id="WP_227118734.1">
    <property type="nucleotide sequence ID" value="NZ_CABUEN010000005.1"/>
</dbReference>
<gene>
    <name evidence="1" type="ORF">KM92DES2_10746</name>
</gene>
<proteinExistence type="predicted"/>